<sequence>MDVKLAYTNTAKSPLSRPGALQVAATSCPLSCDSNIIGAGDDDREAFPKDIRAVPGVGIEDLDGETTQIRCRNARER</sequence>
<evidence type="ECO:0000313" key="1">
    <source>
        <dbReference type="EMBL" id="EQB49768.1"/>
    </source>
</evidence>
<organism evidence="1 2">
    <name type="scientific">Colletotrichum gloeosporioides (strain Cg-14)</name>
    <name type="common">Anthracnose fungus</name>
    <name type="synonym">Glomerella cingulata</name>
    <dbReference type="NCBI Taxonomy" id="1237896"/>
    <lineage>
        <taxon>Eukaryota</taxon>
        <taxon>Fungi</taxon>
        <taxon>Dikarya</taxon>
        <taxon>Ascomycota</taxon>
        <taxon>Pezizomycotina</taxon>
        <taxon>Sordariomycetes</taxon>
        <taxon>Hypocreomycetidae</taxon>
        <taxon>Glomerellales</taxon>
        <taxon>Glomerellaceae</taxon>
        <taxon>Colletotrichum</taxon>
        <taxon>Colletotrichum gloeosporioides species complex</taxon>
    </lineage>
</organism>
<evidence type="ECO:0000313" key="2">
    <source>
        <dbReference type="Proteomes" id="UP000015530"/>
    </source>
</evidence>
<dbReference type="EMBL" id="AMYD01002241">
    <property type="protein sequence ID" value="EQB49768.1"/>
    <property type="molecule type" value="Genomic_DNA"/>
</dbReference>
<dbReference type="PROSITE" id="PS51257">
    <property type="entry name" value="PROKAR_LIPOPROTEIN"/>
    <property type="match status" value="1"/>
</dbReference>
<protein>
    <submittedName>
        <fullName evidence="1">Uncharacterized protein</fullName>
    </submittedName>
</protein>
<reference evidence="2" key="1">
    <citation type="journal article" date="2013" name="Mol. Plant Microbe Interact.">
        <title>Global aspects of pacC regulation of pathogenicity genes in Colletotrichum gloeosporioides as revealed by transcriptome analysis.</title>
        <authorList>
            <person name="Alkan N."/>
            <person name="Meng X."/>
            <person name="Friedlander G."/>
            <person name="Reuveni E."/>
            <person name="Sukno S."/>
            <person name="Sherman A."/>
            <person name="Thon M."/>
            <person name="Fluhr R."/>
            <person name="Prusky D."/>
        </authorList>
    </citation>
    <scope>NUCLEOTIDE SEQUENCE [LARGE SCALE GENOMIC DNA]</scope>
    <source>
        <strain evidence="2">Cg-14</strain>
    </source>
</reference>
<proteinExistence type="predicted"/>
<dbReference type="AlphaFoldDB" id="T0K9N8"/>
<dbReference type="Proteomes" id="UP000015530">
    <property type="component" value="Unassembled WGS sequence"/>
</dbReference>
<name>T0K9N8_COLGC</name>
<comment type="caution">
    <text evidence="1">The sequence shown here is derived from an EMBL/GenBank/DDBJ whole genome shotgun (WGS) entry which is preliminary data.</text>
</comment>
<dbReference type="HOGENOM" id="CLU_2637914_0_0_1"/>
<gene>
    <name evidence="1" type="ORF">CGLO_10864</name>
</gene>
<accession>T0K9N8</accession>